<dbReference type="InterPro" id="IPR021382">
    <property type="entry name" value="DUF3014"/>
</dbReference>
<dbReference type="Pfam" id="PF11219">
    <property type="entry name" value="DUF3014"/>
    <property type="match status" value="1"/>
</dbReference>
<dbReference type="Proteomes" id="UP000523161">
    <property type="component" value="Unassembled WGS sequence"/>
</dbReference>
<keyword evidence="4" id="KW-1185">Reference proteome</keyword>
<protein>
    <submittedName>
        <fullName evidence="3">DUF3014 domain-containing protein</fullName>
    </submittedName>
</protein>
<sequence length="284" mass="31670">MSEQKSNNSQQLYYAGIAAVVIVLLVALWWLFSAKPEPEPIVVTPPAVETPAVVEAVPEADPEPVVDVSQQTPDAVADEPESAPVADEPVLPALEHSDTEVKQRLLALDWRPGLAGLFVTEDMLRRVVVQIDNIAQGQLVAGQPVLMPLEQRFSLEEGEPLLLDEQSFARYTPYIQLLESVPPQQLMPLFQRYEPLLQQAYAELGYPDELFKNKLIAAIDLLLATPQVQYPLELERPSVVYIFADPAIEQLPAAQKQLIRLGPDNRQRIETLLQRYRTALLSAP</sequence>
<keyword evidence="2" id="KW-0472">Membrane</keyword>
<organism evidence="3 4">
    <name type="scientific">Rheinheimera lutimaris</name>
    <dbReference type="NCBI Taxonomy" id="2740584"/>
    <lineage>
        <taxon>Bacteria</taxon>
        <taxon>Pseudomonadati</taxon>
        <taxon>Pseudomonadota</taxon>
        <taxon>Gammaproteobacteria</taxon>
        <taxon>Chromatiales</taxon>
        <taxon>Chromatiaceae</taxon>
        <taxon>Rheinheimera</taxon>
    </lineage>
</organism>
<name>A0A7Y5ARD5_9GAMM</name>
<dbReference type="RefSeq" id="WP_173500916.1">
    <property type="nucleotide sequence ID" value="NZ_JABSOD010000007.1"/>
</dbReference>
<keyword evidence="2" id="KW-0812">Transmembrane</keyword>
<evidence type="ECO:0000256" key="2">
    <source>
        <dbReference type="SAM" id="Phobius"/>
    </source>
</evidence>
<comment type="caution">
    <text evidence="3">The sequence shown here is derived from an EMBL/GenBank/DDBJ whole genome shotgun (WGS) entry which is preliminary data.</text>
</comment>
<evidence type="ECO:0000313" key="3">
    <source>
        <dbReference type="EMBL" id="NRQ42669.1"/>
    </source>
</evidence>
<keyword evidence="2" id="KW-1133">Transmembrane helix</keyword>
<gene>
    <name evidence="3" type="ORF">HRH59_08820</name>
</gene>
<evidence type="ECO:0000313" key="4">
    <source>
        <dbReference type="Proteomes" id="UP000523161"/>
    </source>
</evidence>
<proteinExistence type="predicted"/>
<dbReference type="EMBL" id="JABSOD010000007">
    <property type="protein sequence ID" value="NRQ42669.1"/>
    <property type="molecule type" value="Genomic_DNA"/>
</dbReference>
<evidence type="ECO:0000256" key="1">
    <source>
        <dbReference type="SAM" id="MobiDB-lite"/>
    </source>
</evidence>
<dbReference type="AlphaFoldDB" id="A0A7Y5ARD5"/>
<feature type="transmembrane region" description="Helical" evidence="2">
    <location>
        <begin position="12"/>
        <end position="32"/>
    </location>
</feature>
<reference evidence="3 4" key="1">
    <citation type="submission" date="2020-06" db="EMBL/GenBank/DDBJ databases">
        <title>Rheinheimera sp. nov., a marine bacterium isolated from coastal.</title>
        <authorList>
            <person name="Yu Q."/>
            <person name="Qi Y."/>
            <person name="Pu J."/>
        </authorList>
    </citation>
    <scope>NUCLEOTIDE SEQUENCE [LARGE SCALE GENOMIC DNA]</scope>
    <source>
        <strain evidence="3 4">YQF-2</strain>
    </source>
</reference>
<accession>A0A7Y5ARD5</accession>
<feature type="region of interest" description="Disordered" evidence="1">
    <location>
        <begin position="61"/>
        <end position="85"/>
    </location>
</feature>